<dbReference type="Pfam" id="PF13518">
    <property type="entry name" value="HTH_28"/>
    <property type="match status" value="1"/>
</dbReference>
<dbReference type="EMBL" id="JAFBEC010000001">
    <property type="protein sequence ID" value="MBM7631021.1"/>
    <property type="molecule type" value="Genomic_DNA"/>
</dbReference>
<dbReference type="InterPro" id="IPR010921">
    <property type="entry name" value="Trp_repressor/repl_initiator"/>
</dbReference>
<dbReference type="InterPro" id="IPR055247">
    <property type="entry name" value="InsJ-like_HTH"/>
</dbReference>
<gene>
    <name evidence="2" type="ORF">JOD17_000112</name>
</gene>
<dbReference type="InterPro" id="IPR036388">
    <property type="entry name" value="WH-like_DNA-bd_sf"/>
</dbReference>
<feature type="domain" description="Insertion element IS150 protein InsJ-like helix-turn-helix" evidence="1">
    <location>
        <begin position="10"/>
        <end position="54"/>
    </location>
</feature>
<dbReference type="Gene3D" id="1.10.10.10">
    <property type="entry name" value="Winged helix-like DNA-binding domain superfamily/Winged helix DNA-binding domain"/>
    <property type="match status" value="1"/>
</dbReference>
<keyword evidence="3" id="KW-1185">Reference proteome</keyword>
<evidence type="ECO:0000259" key="1">
    <source>
        <dbReference type="Pfam" id="PF13518"/>
    </source>
</evidence>
<evidence type="ECO:0000313" key="2">
    <source>
        <dbReference type="EMBL" id="MBM7631021.1"/>
    </source>
</evidence>
<organism evidence="2 3">
    <name type="scientific">Geomicrobium sediminis</name>
    <dbReference type="NCBI Taxonomy" id="1347788"/>
    <lineage>
        <taxon>Bacteria</taxon>
        <taxon>Bacillati</taxon>
        <taxon>Bacillota</taxon>
        <taxon>Bacilli</taxon>
        <taxon>Bacillales</taxon>
        <taxon>Geomicrobium</taxon>
    </lineage>
</organism>
<name>A0ABS2P796_9BACL</name>
<reference evidence="2 3" key="1">
    <citation type="submission" date="2021-01" db="EMBL/GenBank/DDBJ databases">
        <title>Genomic Encyclopedia of Type Strains, Phase IV (KMG-IV): sequencing the most valuable type-strain genomes for metagenomic binning, comparative biology and taxonomic classification.</title>
        <authorList>
            <person name="Goeker M."/>
        </authorList>
    </citation>
    <scope>NUCLEOTIDE SEQUENCE [LARGE SCALE GENOMIC DNA]</scope>
    <source>
        <strain evidence="2 3">DSM 25540</strain>
    </source>
</reference>
<dbReference type="SUPFAM" id="SSF48295">
    <property type="entry name" value="TrpR-like"/>
    <property type="match status" value="1"/>
</dbReference>
<proteinExistence type="predicted"/>
<dbReference type="RefSeq" id="WP_204695203.1">
    <property type="nucleotide sequence ID" value="NZ_JAFBEC010000001.1"/>
</dbReference>
<protein>
    <submittedName>
        <fullName evidence="2">Transposase</fullName>
    </submittedName>
</protein>
<accession>A0ABS2P796</accession>
<dbReference type="Proteomes" id="UP000741863">
    <property type="component" value="Unassembled WGS sequence"/>
</dbReference>
<evidence type="ECO:0000313" key="3">
    <source>
        <dbReference type="Proteomes" id="UP000741863"/>
    </source>
</evidence>
<comment type="caution">
    <text evidence="2">The sequence shown here is derived from an EMBL/GenBank/DDBJ whole genome shotgun (WGS) entry which is preliminary data.</text>
</comment>
<sequence length="57" mass="6874">MNARKTTLKERIKITEECIREGLNYKETAEKYQVKYNQVYQWMKKHKEHGPDALMDG</sequence>